<sequence>MCRCTSDNRYVYGGDDCSKKGETLKLSSEYIIGIGGGVGGGVVLILVIALIVTCCRRSKPDPETDRKSVESFRSDINDTTHAKDRSGSSAYQDPYNEPYERRYENMRRQDSGLPEQDKFEADFRSSAPRAPDAAARSDKPSFQRMQRETNEVMVYSVETIPTSAIRYNPLVHSTAYPSEASASRPMGEEEAPARHDPLASHPGKWSYEASALKPKPVSRDNYGFDDRTRYAPEPRLDRPSAGVPIPYLRPPGDVDPSARVRGQIFDYTAGPARRREALLSCPAIGRDQSFFQLAYIPEDNGCYVNNFSPSSGFIRDDISFDCSMNVVDHQIVVSAEKEFVNRYPEASLLSPCPYHSPPLKILVPSVSQPDWLYIEAPTCSIQTLASKHAFHLMHMFSSCYQLHGNENGVHRTVQAPINGMGLPCLPPSTSIPMANDCVVE</sequence>
<feature type="compositionally biased region" description="Basic and acidic residues" evidence="1">
    <location>
        <begin position="58"/>
        <end position="86"/>
    </location>
</feature>
<feature type="compositionally biased region" description="Basic and acidic residues" evidence="1">
    <location>
        <begin position="229"/>
        <end position="238"/>
    </location>
</feature>
<evidence type="ECO:0000256" key="2">
    <source>
        <dbReference type="SAM" id="Phobius"/>
    </source>
</evidence>
<proteinExistence type="predicted"/>
<dbReference type="AlphaFoldDB" id="A0A2T7PWZ3"/>
<feature type="region of interest" description="Disordered" evidence="1">
    <location>
        <begin position="178"/>
        <end position="202"/>
    </location>
</feature>
<gene>
    <name evidence="3" type="ORF">C0Q70_00544</name>
</gene>
<organism evidence="3 4">
    <name type="scientific">Pomacea canaliculata</name>
    <name type="common">Golden apple snail</name>
    <dbReference type="NCBI Taxonomy" id="400727"/>
    <lineage>
        <taxon>Eukaryota</taxon>
        <taxon>Metazoa</taxon>
        <taxon>Spiralia</taxon>
        <taxon>Lophotrochozoa</taxon>
        <taxon>Mollusca</taxon>
        <taxon>Gastropoda</taxon>
        <taxon>Caenogastropoda</taxon>
        <taxon>Architaenioglossa</taxon>
        <taxon>Ampullarioidea</taxon>
        <taxon>Ampullariidae</taxon>
        <taxon>Pomacea</taxon>
    </lineage>
</organism>
<feature type="region of interest" description="Disordered" evidence="1">
    <location>
        <begin position="122"/>
        <end position="147"/>
    </location>
</feature>
<accession>A0A2T7PWZ3</accession>
<keyword evidence="2" id="KW-0472">Membrane</keyword>
<feature type="compositionally biased region" description="Basic and acidic residues" evidence="1">
    <location>
        <begin position="135"/>
        <end position="147"/>
    </location>
</feature>
<reference evidence="3 4" key="1">
    <citation type="submission" date="2018-04" db="EMBL/GenBank/DDBJ databases">
        <title>The genome of golden apple snail Pomacea canaliculata provides insight into stress tolerance and invasive adaptation.</title>
        <authorList>
            <person name="Liu C."/>
            <person name="Liu B."/>
            <person name="Ren Y."/>
            <person name="Zhang Y."/>
            <person name="Wang H."/>
            <person name="Li S."/>
            <person name="Jiang F."/>
            <person name="Yin L."/>
            <person name="Zhang G."/>
            <person name="Qian W."/>
            <person name="Fan W."/>
        </authorList>
    </citation>
    <scope>NUCLEOTIDE SEQUENCE [LARGE SCALE GENOMIC DNA]</scope>
    <source>
        <strain evidence="3">SZHN2017</strain>
        <tissue evidence="3">Muscle</tissue>
    </source>
</reference>
<keyword evidence="2" id="KW-0812">Transmembrane</keyword>
<feature type="region of interest" description="Disordered" evidence="1">
    <location>
        <begin position="229"/>
        <end position="252"/>
    </location>
</feature>
<evidence type="ECO:0000313" key="3">
    <source>
        <dbReference type="EMBL" id="PVD37942.1"/>
    </source>
</evidence>
<feature type="region of interest" description="Disordered" evidence="1">
    <location>
        <begin position="58"/>
        <end position="97"/>
    </location>
</feature>
<evidence type="ECO:0000313" key="4">
    <source>
        <dbReference type="Proteomes" id="UP000245119"/>
    </source>
</evidence>
<dbReference type="EMBL" id="PZQS01000001">
    <property type="protein sequence ID" value="PVD37942.1"/>
    <property type="molecule type" value="Genomic_DNA"/>
</dbReference>
<protein>
    <submittedName>
        <fullName evidence="3">Uncharacterized protein</fullName>
    </submittedName>
</protein>
<feature type="transmembrane region" description="Helical" evidence="2">
    <location>
        <begin position="30"/>
        <end position="52"/>
    </location>
</feature>
<dbReference type="Proteomes" id="UP000245119">
    <property type="component" value="Linkage Group LG1"/>
</dbReference>
<evidence type="ECO:0000256" key="1">
    <source>
        <dbReference type="SAM" id="MobiDB-lite"/>
    </source>
</evidence>
<keyword evidence="4" id="KW-1185">Reference proteome</keyword>
<name>A0A2T7PWZ3_POMCA</name>
<keyword evidence="2" id="KW-1133">Transmembrane helix</keyword>
<feature type="compositionally biased region" description="Low complexity" evidence="1">
    <location>
        <begin position="124"/>
        <end position="134"/>
    </location>
</feature>
<comment type="caution">
    <text evidence="3">The sequence shown here is derived from an EMBL/GenBank/DDBJ whole genome shotgun (WGS) entry which is preliminary data.</text>
</comment>